<dbReference type="Gene3D" id="3.40.50.2000">
    <property type="entry name" value="Glycogen Phosphorylase B"/>
    <property type="match status" value="1"/>
</dbReference>
<protein>
    <submittedName>
        <fullName evidence="4">Uncharacterized protein</fullName>
    </submittedName>
</protein>
<reference evidence="4" key="1">
    <citation type="submission" date="2020-11" db="EMBL/GenBank/DDBJ databases">
        <authorList>
            <person name="Tran Van P."/>
        </authorList>
    </citation>
    <scope>NUCLEOTIDE SEQUENCE</scope>
</reference>
<dbReference type="InterPro" id="IPR050271">
    <property type="entry name" value="UDP-glycosyltransferase"/>
</dbReference>
<sequence length="337" mass="37738">MSTSLEPHAAHGPRAVHRLSKASLSQLTGLLVAMKMFPWFTALLVSLTWNAQPSTQSRVLGIFGHFGKSHFFVFEPLLKALAAKGHDVTVVSYFPQKKILPNYTDIDLQSSVTALKPTSGVTFEDITGGNVFGSARMVLDLGAQDCERIYSHPSIVKLINSEEKFDLVINELFNTDCYLGIANRFKSPHIALSSHALIPWANDRFGNPDNPAYIPDLFLPLSNRMDFFERFQNTLTLLYHKMIHYYISDTKGIPVFKTYLVNSSPLEELEKNTSLILVNTHFSLNQPRPLVPAVIEVGGIHFQQPKNLPVVSAILYISNIKIPSHSRLNGILRARLR</sequence>
<dbReference type="PANTHER" id="PTHR48043:SF145">
    <property type="entry name" value="FI06409P-RELATED"/>
    <property type="match status" value="1"/>
</dbReference>
<dbReference type="Pfam" id="PF00201">
    <property type="entry name" value="UDPGT"/>
    <property type="match status" value="1"/>
</dbReference>
<dbReference type="AlphaFoldDB" id="A0A7R9K913"/>
<proteinExistence type="inferred from homology"/>
<evidence type="ECO:0000256" key="1">
    <source>
        <dbReference type="ARBA" id="ARBA00009995"/>
    </source>
</evidence>
<dbReference type="FunFam" id="3.40.50.2000:FF:000144">
    <property type="entry name" value="UDP-glucuronosyltransferase"/>
    <property type="match status" value="1"/>
</dbReference>
<comment type="similarity">
    <text evidence="1">Belongs to the UDP-glycosyltransferase family.</text>
</comment>
<dbReference type="InterPro" id="IPR002213">
    <property type="entry name" value="UDP_glucos_trans"/>
</dbReference>
<gene>
    <name evidence="4" type="ORF">TGEB3V08_LOCUS11350</name>
</gene>
<dbReference type="PANTHER" id="PTHR48043">
    <property type="entry name" value="EG:EG0003.4 PROTEIN-RELATED"/>
    <property type="match status" value="1"/>
</dbReference>
<dbReference type="EMBL" id="OE849582">
    <property type="protein sequence ID" value="CAD7614079.1"/>
    <property type="molecule type" value="Genomic_DNA"/>
</dbReference>
<keyword evidence="2" id="KW-0328">Glycosyltransferase</keyword>
<accession>A0A7R9K913</accession>
<evidence type="ECO:0000313" key="4">
    <source>
        <dbReference type="EMBL" id="CAD7614079.1"/>
    </source>
</evidence>
<dbReference type="SUPFAM" id="SSF53756">
    <property type="entry name" value="UDP-Glycosyltransferase/glycogen phosphorylase"/>
    <property type="match status" value="1"/>
</dbReference>
<keyword evidence="3" id="KW-0808">Transferase</keyword>
<dbReference type="GO" id="GO:0008194">
    <property type="term" value="F:UDP-glycosyltransferase activity"/>
    <property type="evidence" value="ECO:0007669"/>
    <property type="project" value="InterPro"/>
</dbReference>
<evidence type="ECO:0000256" key="3">
    <source>
        <dbReference type="ARBA" id="ARBA00022679"/>
    </source>
</evidence>
<name>A0A7R9K913_TIMGE</name>
<organism evidence="4">
    <name type="scientific">Timema genevievae</name>
    <name type="common">Walking stick</name>
    <dbReference type="NCBI Taxonomy" id="629358"/>
    <lineage>
        <taxon>Eukaryota</taxon>
        <taxon>Metazoa</taxon>
        <taxon>Ecdysozoa</taxon>
        <taxon>Arthropoda</taxon>
        <taxon>Hexapoda</taxon>
        <taxon>Insecta</taxon>
        <taxon>Pterygota</taxon>
        <taxon>Neoptera</taxon>
        <taxon>Polyneoptera</taxon>
        <taxon>Phasmatodea</taxon>
        <taxon>Timematodea</taxon>
        <taxon>Timematoidea</taxon>
        <taxon>Timematidae</taxon>
        <taxon>Timema</taxon>
    </lineage>
</organism>
<evidence type="ECO:0000256" key="2">
    <source>
        <dbReference type="ARBA" id="ARBA00022676"/>
    </source>
</evidence>